<dbReference type="RefSeq" id="XP_029759858.1">
    <property type="nucleotide sequence ID" value="XM_029908935.1"/>
</dbReference>
<reference evidence="2 3" key="1">
    <citation type="journal article" date="2014" name="BMC Genomics">
        <title>Genome sequencing of four Aureobasidium pullulans varieties: biotechnological potential, stress tolerance, and description of new species.</title>
        <authorList>
            <person name="Gostin Ar C."/>
            <person name="Ohm R.A."/>
            <person name="Kogej T."/>
            <person name="Sonjak S."/>
            <person name="Turk M."/>
            <person name="Zajc J."/>
            <person name="Zalar P."/>
            <person name="Grube M."/>
            <person name="Sun H."/>
            <person name="Han J."/>
            <person name="Sharma A."/>
            <person name="Chiniquy J."/>
            <person name="Ngan C.Y."/>
            <person name="Lipzen A."/>
            <person name="Barry K."/>
            <person name="Grigoriev I.V."/>
            <person name="Gunde-Cimerman N."/>
        </authorList>
    </citation>
    <scope>NUCLEOTIDE SEQUENCE [LARGE SCALE GENOMIC DNA]</scope>
    <source>
        <strain evidence="2 3">EXF-150</strain>
    </source>
</reference>
<sequence>MTIFFFRLREKTCPLMLSAPFSFRFLNEHSFGWYEMHHNALMVWRFFFILCWVLSRTVCRLGFFFSVLPFTKVNTGYWR</sequence>
<dbReference type="AlphaFoldDB" id="A0A074YA09"/>
<keyword evidence="1" id="KW-0472">Membrane</keyword>
<evidence type="ECO:0000313" key="3">
    <source>
        <dbReference type="Proteomes" id="UP000030706"/>
    </source>
</evidence>
<accession>A0A074YA09</accession>
<dbReference type="EMBL" id="KL584984">
    <property type="protein sequence ID" value="KEQ83671.1"/>
    <property type="molecule type" value="Genomic_DNA"/>
</dbReference>
<dbReference type="GeneID" id="40751241"/>
<dbReference type="Proteomes" id="UP000030706">
    <property type="component" value="Unassembled WGS sequence"/>
</dbReference>
<organism evidence="2 3">
    <name type="scientific">Aureobasidium pullulans EXF-150</name>
    <dbReference type="NCBI Taxonomy" id="1043002"/>
    <lineage>
        <taxon>Eukaryota</taxon>
        <taxon>Fungi</taxon>
        <taxon>Dikarya</taxon>
        <taxon>Ascomycota</taxon>
        <taxon>Pezizomycotina</taxon>
        <taxon>Dothideomycetes</taxon>
        <taxon>Dothideomycetidae</taxon>
        <taxon>Dothideales</taxon>
        <taxon>Saccotheciaceae</taxon>
        <taxon>Aureobasidium</taxon>
    </lineage>
</organism>
<feature type="transmembrane region" description="Helical" evidence="1">
    <location>
        <begin position="46"/>
        <end position="70"/>
    </location>
</feature>
<proteinExistence type="predicted"/>
<evidence type="ECO:0000313" key="2">
    <source>
        <dbReference type="EMBL" id="KEQ83671.1"/>
    </source>
</evidence>
<dbReference type="HOGENOM" id="CLU_2605633_0_0_1"/>
<keyword evidence="1" id="KW-0812">Transmembrane</keyword>
<protein>
    <submittedName>
        <fullName evidence="2">Uncharacterized protein</fullName>
    </submittedName>
</protein>
<keyword evidence="1" id="KW-1133">Transmembrane helix</keyword>
<name>A0A074YA09_AURPU</name>
<keyword evidence="3" id="KW-1185">Reference proteome</keyword>
<evidence type="ECO:0000256" key="1">
    <source>
        <dbReference type="SAM" id="Phobius"/>
    </source>
</evidence>
<gene>
    <name evidence="2" type="ORF">M438DRAFT_38329</name>
</gene>